<reference evidence="2" key="1">
    <citation type="submission" date="2016-09" db="EMBL/GenBank/DDBJ databases">
        <authorList>
            <person name="Koehorst J."/>
        </authorList>
    </citation>
    <scope>NUCLEOTIDE SEQUENCE [LARGE SCALE GENOMIC DNA]</scope>
</reference>
<dbReference type="Proteomes" id="UP000176204">
    <property type="component" value="Chromosome I"/>
</dbReference>
<dbReference type="RefSeq" id="WP_067773576.1">
    <property type="nucleotide sequence ID" value="NZ_LIGX01000013.1"/>
</dbReference>
<gene>
    <name evidence="1" type="ORF">PYTT_0827</name>
</gene>
<sequence>MTAVAILGLFISSSDGIARPPADIEKERVVENWRFSLEHPSRSRSHPAWKTISTALVVRHLITTNQTNQLAWLLAIDSSIYLNTRQHLPLATEDALTLFHTLLDAYPLANRANKQAILDILHREFPICLLPNRRGEQTIDRIRNWLDKHEEHPSFHVRPYSPDSPRQRIFTWQTDWNSLRLQEDCYLFPIPGDRYSAIVHWHGAADGSTLYDIYLFQKNQTGKWQHKRCVAICTKHTDAPEPGPQLLSFGTNDFTVTFHTQGKNGTPTTRSFSYDGAPHDEWDCLPSRYPEE</sequence>
<dbReference type="EMBL" id="LT629973">
    <property type="protein sequence ID" value="SEH79807.1"/>
    <property type="molecule type" value="Genomic_DNA"/>
</dbReference>
<dbReference type="KEGG" id="agl:PYTT_0827"/>
<evidence type="ECO:0000313" key="2">
    <source>
        <dbReference type="Proteomes" id="UP000176204"/>
    </source>
</evidence>
<organism evidence="1 2">
    <name type="scientific">Akkermansia glycaniphila</name>
    <dbReference type="NCBI Taxonomy" id="1679444"/>
    <lineage>
        <taxon>Bacteria</taxon>
        <taxon>Pseudomonadati</taxon>
        <taxon>Verrucomicrobiota</taxon>
        <taxon>Verrucomicrobiia</taxon>
        <taxon>Verrucomicrobiales</taxon>
        <taxon>Akkermansiaceae</taxon>
        <taxon>Akkermansia</taxon>
    </lineage>
</organism>
<evidence type="ECO:0000313" key="1">
    <source>
        <dbReference type="EMBL" id="SEH79807.1"/>
    </source>
</evidence>
<dbReference type="STRING" id="1679444.PYTT_0827"/>
<dbReference type="AlphaFoldDB" id="A0A1C7PDE7"/>
<keyword evidence="2" id="KW-1185">Reference proteome</keyword>
<proteinExistence type="predicted"/>
<protein>
    <submittedName>
        <fullName evidence="1">Uncharacterized protein</fullName>
    </submittedName>
</protein>
<name>A0A1C7PDE7_9BACT</name>
<accession>A0A1C7PDE7</accession>